<name>U3PIP7_9CAUD</name>
<evidence type="ECO:0000313" key="1">
    <source>
        <dbReference type="EMBL" id="AGW43610.1"/>
    </source>
</evidence>
<dbReference type="Proteomes" id="UP000016892">
    <property type="component" value="Segment"/>
</dbReference>
<dbReference type="KEGG" id="vg:17699706"/>
<organism evidence="1 2">
    <name type="scientific">Burkholderia phage JG068</name>
    <dbReference type="NCBI Taxonomy" id="1401297"/>
    <lineage>
        <taxon>Viruses</taxon>
        <taxon>Duplodnaviria</taxon>
        <taxon>Heunggongvirae</taxon>
        <taxon>Uroviricota</taxon>
        <taxon>Caudoviricetes</taxon>
        <taxon>Autographivirales</taxon>
        <taxon>Autonotataviridae</taxon>
        <taxon>Mguuvirus</taxon>
        <taxon>Mguuvirus JG068</taxon>
    </lineage>
</organism>
<sequence>MRYVTKLSPTVLAVLERKFPPPVVTSGSTAMEVAAQLAYQRVFKELRDGFVTGA</sequence>
<protein>
    <submittedName>
        <fullName evidence="1">Uncharacterized protein</fullName>
    </submittedName>
</protein>
<proteinExistence type="predicted"/>
<dbReference type="RefSeq" id="YP_008853867.1">
    <property type="nucleotide sequence ID" value="NC_022916.1"/>
</dbReference>
<reference evidence="1 2" key="1">
    <citation type="journal article" date="2013" name="BMC Genomics">
        <title>Genomic characterization of JG068, a novel virulent podovirus active against Burkholderia cenocepacia.</title>
        <authorList>
            <person name="Lynch K.H."/>
            <person name="Abdu A.H."/>
            <person name="Schobert M."/>
            <person name="Dennis J.J."/>
        </authorList>
    </citation>
    <scope>NUCLEOTIDE SEQUENCE [LARGE SCALE GENOMIC DNA]</scope>
</reference>
<accession>U3PIP7</accession>
<gene>
    <name evidence="1" type="ORF">JG068_028</name>
</gene>
<dbReference type="GeneID" id="17699706"/>
<dbReference type="EMBL" id="KC853746">
    <property type="protein sequence ID" value="AGW43610.1"/>
    <property type="molecule type" value="Genomic_DNA"/>
</dbReference>
<evidence type="ECO:0000313" key="2">
    <source>
        <dbReference type="Proteomes" id="UP000016892"/>
    </source>
</evidence>
<keyword evidence="2" id="KW-1185">Reference proteome</keyword>